<feature type="compositionally biased region" description="Pro residues" evidence="2">
    <location>
        <begin position="582"/>
        <end position="592"/>
    </location>
</feature>
<dbReference type="SUPFAM" id="SSF74914">
    <property type="entry name" value="V-region of surface antigen I/II (SA I/II, PAC)"/>
    <property type="match status" value="1"/>
</dbReference>
<feature type="coiled-coil region" evidence="1">
    <location>
        <begin position="186"/>
        <end position="230"/>
    </location>
</feature>
<dbReference type="RefSeq" id="WP_303823389.1">
    <property type="nucleotide sequence ID" value="NZ_CAMIKC010000005.1"/>
</dbReference>
<evidence type="ECO:0000313" key="5">
    <source>
        <dbReference type="EMBL" id="MBF0934150.1"/>
    </source>
</evidence>
<comment type="caution">
    <text evidence="5">The sequence shown here is derived from an EMBL/GenBank/DDBJ whole genome shotgun (WGS) entry which is preliminary data.</text>
</comment>
<keyword evidence="3" id="KW-0732">Signal</keyword>
<evidence type="ECO:0000256" key="3">
    <source>
        <dbReference type="SAM" id="SignalP"/>
    </source>
</evidence>
<feature type="compositionally biased region" description="Low complexity" evidence="2">
    <location>
        <begin position="31"/>
        <end position="47"/>
    </location>
</feature>
<dbReference type="Pfam" id="PF08363">
    <property type="entry name" value="GbpC"/>
    <property type="match status" value="1"/>
</dbReference>
<protein>
    <submittedName>
        <fullName evidence="5">LPXTG cell wall anchor domain-containing protein</fullName>
    </submittedName>
</protein>
<dbReference type="Gene3D" id="2.60.530.10">
    <property type="entry name" value="Major cell-surface adhesin PAc"/>
    <property type="match status" value="1"/>
</dbReference>
<evidence type="ECO:0000256" key="1">
    <source>
        <dbReference type="SAM" id="Coils"/>
    </source>
</evidence>
<reference evidence="5" key="1">
    <citation type="submission" date="2020-04" db="EMBL/GenBank/DDBJ databases">
        <title>Deep metagenomics examines the oral microbiome during advanced dental caries in children, revealing novel taxa and co-occurrences with host molecules.</title>
        <authorList>
            <person name="Baker J.L."/>
            <person name="Morton J.T."/>
            <person name="Dinis M."/>
            <person name="Alvarez R."/>
            <person name="Tran N.C."/>
            <person name="Knight R."/>
            <person name="Edlund A."/>
        </authorList>
    </citation>
    <scope>NUCLEOTIDE SEQUENCE</scope>
    <source>
        <strain evidence="5">JCVI_23_bin.16</strain>
    </source>
</reference>
<feature type="compositionally biased region" description="Low complexity" evidence="2">
    <location>
        <begin position="519"/>
        <end position="565"/>
    </location>
</feature>
<feature type="region of interest" description="Disordered" evidence="2">
    <location>
        <begin position="31"/>
        <end position="83"/>
    </location>
</feature>
<keyword evidence="1" id="KW-0175">Coiled coil</keyword>
<dbReference type="NCBIfam" id="TIGR01167">
    <property type="entry name" value="LPXTG_anchor"/>
    <property type="match status" value="1"/>
</dbReference>
<evidence type="ECO:0000256" key="2">
    <source>
        <dbReference type="SAM" id="MobiDB-lite"/>
    </source>
</evidence>
<proteinExistence type="predicted"/>
<evidence type="ECO:0000313" key="6">
    <source>
        <dbReference type="Proteomes" id="UP000757900"/>
    </source>
</evidence>
<feature type="compositionally biased region" description="Basic and acidic residues" evidence="2">
    <location>
        <begin position="593"/>
        <end position="603"/>
    </location>
</feature>
<accession>A0A929MPY7</accession>
<organism evidence="5 6">
    <name type="scientific">Abiotrophia defectiva</name>
    <name type="common">Streptococcus defectivus</name>
    <dbReference type="NCBI Taxonomy" id="46125"/>
    <lineage>
        <taxon>Bacteria</taxon>
        <taxon>Bacillati</taxon>
        <taxon>Bacillota</taxon>
        <taxon>Bacilli</taxon>
        <taxon>Lactobacillales</taxon>
        <taxon>Aerococcaceae</taxon>
        <taxon>Abiotrophia</taxon>
    </lineage>
</organism>
<evidence type="ECO:0000259" key="4">
    <source>
        <dbReference type="Pfam" id="PF08363"/>
    </source>
</evidence>
<dbReference type="InterPro" id="IPR036234">
    <property type="entry name" value="SA_I/II_PAC_V_sf"/>
</dbReference>
<feature type="region of interest" description="Disordered" evidence="2">
    <location>
        <begin position="519"/>
        <end position="612"/>
    </location>
</feature>
<feature type="compositionally biased region" description="Low complexity" evidence="2">
    <location>
        <begin position="54"/>
        <end position="65"/>
    </location>
</feature>
<dbReference type="EMBL" id="JABZFV010000002">
    <property type="protein sequence ID" value="MBF0934150.1"/>
    <property type="molecule type" value="Genomic_DNA"/>
</dbReference>
<name>A0A929MPY7_ABIDE</name>
<sequence length="634" mass="68945">MNKSKVMALGLMGSAFALTAWTSQVVTAEEAPVVSSEASSNEVSSQALPAEPVSSESSTSQASGEAETESVEEKTAESTNSAQSVDALADYKALKANYDVQKEAYDQNPSNFESVERAFQSVQAAFEVAKQEYESKVTVYEEAMAAYQVAKATYDQALEQYKQDSVRYRQAKAQYDMDQAAYLKAKTQYDQDLSKYREQEAQYQKDLKAYQQAKANYDQAQSRYVNDKAAYDQAKAKFDKDQAAYEAGLAEAEAKKNEEGYLSQPMSQSLDFRSEPNAVLTVQDGVKVYDKDEINALVASWNLDGTAMSDWANLMYWKSDLTKIVLEKGKPVTATYSNLQNSSINGKAIKKVVYTYTLKESSKSGNLMPLFLIKDPTETVWYLDFHGETRIGVQVDFYGEDDQKLDMSGALVSFSSLNASNNSAEYVRGFNGRYIPITGSAIVPHADTTAKADHSINFASEGSRWDYGVWDKADGPLSWYGAIVGQAQASDITFDIGAYNSGSIWFAFNSKIAAKGVPTKPVAPVAPTQPIAPTQPTAPVAPVAPQAPTAPVAPTEPLAPNAPLAPEKPEPPIAPQPVSQPVTPPSSELPPKTPEDPQDKLPETGESAFPLTLLGTGSLALAAWLIRKRPKTDC</sequence>
<dbReference type="InterPro" id="IPR013574">
    <property type="entry name" value="Glucan-bd_C/Surface_Ag-I/II_V"/>
</dbReference>
<dbReference type="PROSITE" id="PS51965">
    <property type="entry name" value="AG_I_II_AR"/>
    <property type="match status" value="1"/>
</dbReference>
<dbReference type="AlphaFoldDB" id="A0A929MPY7"/>
<feature type="domain" description="Glucan-binding protein C/Surface antigen I/II V-domain" evidence="4">
    <location>
        <begin position="316"/>
        <end position="509"/>
    </location>
</feature>
<dbReference type="Proteomes" id="UP000757900">
    <property type="component" value="Unassembled WGS sequence"/>
</dbReference>
<feature type="signal peptide" evidence="3">
    <location>
        <begin position="1"/>
        <end position="28"/>
    </location>
</feature>
<dbReference type="InterPro" id="IPR009578">
    <property type="entry name" value="Surface_Ag_I_II_A_rpt"/>
</dbReference>
<feature type="chain" id="PRO_5037596360" evidence="3">
    <location>
        <begin position="29"/>
        <end position="634"/>
    </location>
</feature>
<gene>
    <name evidence="5" type="ORF">HXK00_00725</name>
</gene>